<evidence type="ECO:0000256" key="2">
    <source>
        <dbReference type="ARBA" id="ARBA00022527"/>
    </source>
</evidence>
<dbReference type="GO" id="GO:0007165">
    <property type="term" value="P:signal transduction"/>
    <property type="evidence" value="ECO:0007669"/>
    <property type="project" value="TreeGrafter"/>
</dbReference>
<dbReference type="AlphaFoldDB" id="A0A8J8T4H8"/>
<dbReference type="SMART" id="SM00220">
    <property type="entry name" value="S_TKc"/>
    <property type="match status" value="1"/>
</dbReference>
<keyword evidence="2" id="KW-0723">Serine/threonine-protein kinase</keyword>
<feature type="compositionally biased region" description="Basic and acidic residues" evidence="9">
    <location>
        <begin position="110"/>
        <end position="119"/>
    </location>
</feature>
<reference evidence="11" key="1">
    <citation type="submission" date="2019-06" db="EMBL/GenBank/DDBJ databases">
        <authorList>
            <person name="Zheng W."/>
        </authorList>
    </citation>
    <scope>NUCLEOTIDE SEQUENCE</scope>
    <source>
        <strain evidence="11">QDHG01</strain>
    </source>
</reference>
<dbReference type="GO" id="GO:0004674">
    <property type="term" value="F:protein serine/threonine kinase activity"/>
    <property type="evidence" value="ECO:0007669"/>
    <property type="project" value="UniProtKB-KW"/>
</dbReference>
<evidence type="ECO:0000259" key="10">
    <source>
        <dbReference type="PROSITE" id="PS50011"/>
    </source>
</evidence>
<dbReference type="EMBL" id="RRYP01006499">
    <property type="protein sequence ID" value="TNV81153.1"/>
    <property type="molecule type" value="Genomic_DNA"/>
</dbReference>
<evidence type="ECO:0000256" key="7">
    <source>
        <dbReference type="ARBA" id="ARBA00047899"/>
    </source>
</evidence>
<dbReference type="OrthoDB" id="1043025at2759"/>
<dbReference type="Pfam" id="PF00069">
    <property type="entry name" value="Pkinase"/>
    <property type="match status" value="1"/>
</dbReference>
<feature type="region of interest" description="Disordered" evidence="9">
    <location>
        <begin position="93"/>
        <end position="133"/>
    </location>
</feature>
<dbReference type="InterPro" id="IPR008271">
    <property type="entry name" value="Ser/Thr_kinase_AS"/>
</dbReference>
<gene>
    <name evidence="11" type="ORF">FGO68_gene6620</name>
</gene>
<evidence type="ECO:0000256" key="9">
    <source>
        <dbReference type="SAM" id="MobiDB-lite"/>
    </source>
</evidence>
<evidence type="ECO:0000256" key="1">
    <source>
        <dbReference type="ARBA" id="ARBA00012513"/>
    </source>
</evidence>
<evidence type="ECO:0000313" key="12">
    <source>
        <dbReference type="Proteomes" id="UP000785679"/>
    </source>
</evidence>
<dbReference type="Gene3D" id="1.10.510.10">
    <property type="entry name" value="Transferase(Phosphotransferase) domain 1"/>
    <property type="match status" value="1"/>
</dbReference>
<evidence type="ECO:0000256" key="4">
    <source>
        <dbReference type="ARBA" id="ARBA00022741"/>
    </source>
</evidence>
<dbReference type="InterPro" id="IPR000719">
    <property type="entry name" value="Prot_kinase_dom"/>
</dbReference>
<name>A0A8J8T4H8_HALGN</name>
<comment type="caution">
    <text evidence="11">The sequence shown here is derived from an EMBL/GenBank/DDBJ whole genome shotgun (WGS) entry which is preliminary data.</text>
</comment>
<evidence type="ECO:0000256" key="8">
    <source>
        <dbReference type="ARBA" id="ARBA00048679"/>
    </source>
</evidence>
<accession>A0A8J8T4H8</accession>
<evidence type="ECO:0000313" key="11">
    <source>
        <dbReference type="EMBL" id="TNV81153.1"/>
    </source>
</evidence>
<comment type="catalytic activity">
    <reaction evidence="7">
        <text>L-threonyl-[protein] + ATP = O-phospho-L-threonyl-[protein] + ADP + H(+)</text>
        <dbReference type="Rhea" id="RHEA:46608"/>
        <dbReference type="Rhea" id="RHEA-COMP:11060"/>
        <dbReference type="Rhea" id="RHEA-COMP:11605"/>
        <dbReference type="ChEBI" id="CHEBI:15378"/>
        <dbReference type="ChEBI" id="CHEBI:30013"/>
        <dbReference type="ChEBI" id="CHEBI:30616"/>
        <dbReference type="ChEBI" id="CHEBI:61977"/>
        <dbReference type="ChEBI" id="CHEBI:456216"/>
        <dbReference type="EC" id="2.7.11.1"/>
    </reaction>
</comment>
<keyword evidence="4" id="KW-0547">Nucleotide-binding</keyword>
<proteinExistence type="predicted"/>
<evidence type="ECO:0000256" key="6">
    <source>
        <dbReference type="ARBA" id="ARBA00022840"/>
    </source>
</evidence>
<dbReference type="Gene3D" id="3.30.200.20">
    <property type="entry name" value="Phosphorylase Kinase, domain 1"/>
    <property type="match status" value="1"/>
</dbReference>
<keyword evidence="5" id="KW-0418">Kinase</keyword>
<comment type="catalytic activity">
    <reaction evidence="8">
        <text>L-seryl-[protein] + ATP = O-phospho-L-seryl-[protein] + ADP + H(+)</text>
        <dbReference type="Rhea" id="RHEA:17989"/>
        <dbReference type="Rhea" id="RHEA-COMP:9863"/>
        <dbReference type="Rhea" id="RHEA-COMP:11604"/>
        <dbReference type="ChEBI" id="CHEBI:15378"/>
        <dbReference type="ChEBI" id="CHEBI:29999"/>
        <dbReference type="ChEBI" id="CHEBI:30616"/>
        <dbReference type="ChEBI" id="CHEBI:83421"/>
        <dbReference type="ChEBI" id="CHEBI:456216"/>
        <dbReference type="EC" id="2.7.11.1"/>
    </reaction>
</comment>
<organism evidence="11 12">
    <name type="scientific">Halteria grandinella</name>
    <dbReference type="NCBI Taxonomy" id="5974"/>
    <lineage>
        <taxon>Eukaryota</taxon>
        <taxon>Sar</taxon>
        <taxon>Alveolata</taxon>
        <taxon>Ciliophora</taxon>
        <taxon>Intramacronucleata</taxon>
        <taxon>Spirotrichea</taxon>
        <taxon>Stichotrichia</taxon>
        <taxon>Sporadotrichida</taxon>
        <taxon>Halteriidae</taxon>
        <taxon>Halteria</taxon>
    </lineage>
</organism>
<keyword evidence="3" id="KW-0808">Transferase</keyword>
<protein>
    <recommendedName>
        <fullName evidence="1">non-specific serine/threonine protein kinase</fullName>
        <ecNumber evidence="1">2.7.11.1</ecNumber>
    </recommendedName>
</protein>
<dbReference type="SUPFAM" id="SSF56112">
    <property type="entry name" value="Protein kinase-like (PK-like)"/>
    <property type="match status" value="1"/>
</dbReference>
<dbReference type="PROSITE" id="PS00108">
    <property type="entry name" value="PROTEIN_KINASE_ST"/>
    <property type="match status" value="1"/>
</dbReference>
<feature type="domain" description="Protein kinase" evidence="10">
    <location>
        <begin position="48"/>
        <end position="392"/>
    </location>
</feature>
<dbReference type="PANTHER" id="PTHR43895:SF32">
    <property type="entry name" value="SERINE_THREONINE-PROTEIN KINASE CHK1"/>
    <property type="match status" value="1"/>
</dbReference>
<dbReference type="GO" id="GO:0005524">
    <property type="term" value="F:ATP binding"/>
    <property type="evidence" value="ECO:0007669"/>
    <property type="project" value="UniProtKB-KW"/>
</dbReference>
<dbReference type="PROSITE" id="PS50011">
    <property type="entry name" value="PROTEIN_KINASE_DOM"/>
    <property type="match status" value="1"/>
</dbReference>
<keyword evidence="12" id="KW-1185">Reference proteome</keyword>
<sequence>MCIAQIQKIMEPLQIPLHQLKLVKQSSSTQAHGPTKFNSHVVLQPGEYELVKVLAEGSYGKVILAKKVIDMEDGLPGQIAVKVFQMAISENGAPKDENMADEDQAGTSDEQVKNTDVHGPETGGPVEESPSMRKRNGMQRHFINEVHYLTKLVHPNIVRVIETATNRALPIQIIPSSSHKLSPDSYKVCSYIAMDFADRGNLFEYVSYQALSENATCFYLRQLLSVLDFMHSKHLVCHRDLKPENLLLDSNFDLKVADFGFATSKRGIRGDYLHNTCKGTLGYMAPEILNIQTCEQRGYNSEQTDLFALGVILFSMFMGRPPFWQADPMQDRHFKLLHLQQYAYFWNIWEQQYANQAGIRISQDLKMIFNSLISSVPSYRLSLLELRYHPWVRGFPVDEQKAKEEMRNMWNGMRMRETIQQQQQQMASQKAQQVVTAIQEQQYIEESKQQISDMPTANDNNNEMSTASVPEIDNPFSPNAYVRADPKPILIELEQYAIKAGMGCKFKRNSHKIEFQFPLSDGQRVIDFEVAFEKGRKKKDLGLYRVRFNIPENDMPKLQEQDIDFLTVGFLKLIDHFARVVNNELFTINDDPQYEGSFAINTQQ</sequence>
<dbReference type="InterPro" id="IPR011009">
    <property type="entry name" value="Kinase-like_dom_sf"/>
</dbReference>
<dbReference type="EC" id="2.7.11.1" evidence="1"/>
<dbReference type="PANTHER" id="PTHR43895">
    <property type="entry name" value="CALCIUM/CALMODULIN-DEPENDENT PROTEIN KINASE KINASE-RELATED"/>
    <property type="match status" value="1"/>
</dbReference>
<dbReference type="Proteomes" id="UP000785679">
    <property type="component" value="Unassembled WGS sequence"/>
</dbReference>
<evidence type="ECO:0000256" key="3">
    <source>
        <dbReference type="ARBA" id="ARBA00022679"/>
    </source>
</evidence>
<keyword evidence="6" id="KW-0067">ATP-binding</keyword>
<evidence type="ECO:0000256" key="5">
    <source>
        <dbReference type="ARBA" id="ARBA00022777"/>
    </source>
</evidence>